<evidence type="ECO:0000256" key="8">
    <source>
        <dbReference type="ARBA" id="ARBA00022723"/>
    </source>
</evidence>
<dbReference type="SUPFAM" id="SSF54292">
    <property type="entry name" value="2Fe-2S ferredoxin-like"/>
    <property type="match status" value="1"/>
</dbReference>
<keyword evidence="6" id="KW-0285">Flavoprotein</keyword>
<evidence type="ECO:0000256" key="4">
    <source>
        <dbReference type="ARBA" id="ARBA00011738"/>
    </source>
</evidence>
<dbReference type="SMART" id="SM01008">
    <property type="entry name" value="Ald_Xan_dh_C"/>
    <property type="match status" value="1"/>
</dbReference>
<dbReference type="InterPro" id="IPR037165">
    <property type="entry name" value="AldOxase/xan_DH_Mopterin-bd_sf"/>
</dbReference>
<feature type="binding site" evidence="17">
    <location>
        <position position="107"/>
    </location>
    <ligand>
        <name>[2Fe-2S] cluster</name>
        <dbReference type="ChEBI" id="CHEBI:190135"/>
        <label>2</label>
    </ligand>
</feature>
<dbReference type="Proteomes" id="UP001497472">
    <property type="component" value="Unassembled WGS sequence"/>
</dbReference>
<dbReference type="InterPro" id="IPR036683">
    <property type="entry name" value="CO_DH_flav_C_dom_sf"/>
</dbReference>
<evidence type="ECO:0000256" key="15">
    <source>
        <dbReference type="PIRSR" id="PIRSR000127-1"/>
    </source>
</evidence>
<dbReference type="Gene3D" id="3.90.1170.50">
    <property type="entry name" value="Aldehyde oxidase/xanthine dehydrogenase, a/b hammerhead"/>
    <property type="match status" value="1"/>
</dbReference>
<reference evidence="20 21" key="1">
    <citation type="submission" date="2023-11" db="EMBL/GenBank/DDBJ databases">
        <authorList>
            <person name="Okamura Y."/>
        </authorList>
    </citation>
    <scope>NUCLEOTIDE SEQUENCE [LARGE SCALE GENOMIC DNA]</scope>
</reference>
<dbReference type="InterPro" id="IPR036856">
    <property type="entry name" value="Ald_Oxase/Xan_DH_a/b_sf"/>
</dbReference>
<evidence type="ECO:0000256" key="14">
    <source>
        <dbReference type="ARBA" id="ARBA00034078"/>
    </source>
</evidence>
<organism evidence="20 21">
    <name type="scientific">Leptosia nina</name>
    <dbReference type="NCBI Taxonomy" id="320188"/>
    <lineage>
        <taxon>Eukaryota</taxon>
        <taxon>Metazoa</taxon>
        <taxon>Ecdysozoa</taxon>
        <taxon>Arthropoda</taxon>
        <taxon>Hexapoda</taxon>
        <taxon>Insecta</taxon>
        <taxon>Pterygota</taxon>
        <taxon>Neoptera</taxon>
        <taxon>Endopterygota</taxon>
        <taxon>Lepidoptera</taxon>
        <taxon>Glossata</taxon>
        <taxon>Ditrysia</taxon>
        <taxon>Papilionoidea</taxon>
        <taxon>Pieridae</taxon>
        <taxon>Pierinae</taxon>
        <taxon>Leptosia</taxon>
    </lineage>
</organism>
<evidence type="ECO:0000256" key="3">
    <source>
        <dbReference type="ARBA" id="ARBA00006849"/>
    </source>
</evidence>
<evidence type="ECO:0000256" key="16">
    <source>
        <dbReference type="PIRSR" id="PIRSR000127-2"/>
    </source>
</evidence>
<feature type="binding site" evidence="17">
    <location>
        <position position="1027"/>
    </location>
    <ligand>
        <name>Mo-molybdopterin</name>
        <dbReference type="ChEBI" id="CHEBI:71302"/>
    </ligand>
    <ligandPart>
        <name>Mo</name>
        <dbReference type="ChEBI" id="CHEBI:28685"/>
    </ligandPart>
</feature>
<evidence type="ECO:0000256" key="13">
    <source>
        <dbReference type="ARBA" id="ARBA00023140"/>
    </source>
</evidence>
<dbReference type="InterPro" id="IPR012675">
    <property type="entry name" value="Beta-grasp_dom_sf"/>
</dbReference>
<comment type="subcellular location">
    <subcellularLocation>
        <location evidence="2">Peroxisome</location>
    </subcellularLocation>
</comment>
<keyword evidence="21" id="KW-1185">Reference proteome</keyword>
<keyword evidence="10" id="KW-0560">Oxidoreductase</keyword>
<evidence type="ECO:0000256" key="1">
    <source>
        <dbReference type="ARBA" id="ARBA00001974"/>
    </source>
</evidence>
<evidence type="ECO:0000256" key="9">
    <source>
        <dbReference type="ARBA" id="ARBA00022827"/>
    </source>
</evidence>
<dbReference type="InterPro" id="IPR016208">
    <property type="entry name" value="Ald_Oxase/xanthine_DH-like"/>
</dbReference>
<feature type="active site" description="Proton acceptor" evidence="15">
    <location>
        <position position="1198"/>
    </location>
</feature>
<sequence length="1255" mass="139607">MATVSFTVNDIQCTVGSEVSSSTSLLNYIRNTLELHGTKYMCLEGGCGACIVSVLRPDGCTHSVNSCLISVTSCDKWQITTIEGIGNKQQGYHILQKTLADNDGTQCGYCSPGWVMAMYGLLKTKKMTMLEIEKSLASNMCRCTGYRPILKAFKQFAIDAPPAAKLSIDIEDLATCKDKRCSRTSCDEYDWCFLPKTVDEDRIYIQLKDDKEWFKVQTTAEVFSILQAKGDDSYMLVAGNTGKGVIPIVDYPRILIDISEVSELKGYYFDQNLVIGAGSTLTELMNIFQYVSQTREDFSYLSVLNDHLKLVAHIPVRNLGTVAGNLMLKHQDPEFTSDVFLILETVGADITIVQSYGANKVMSLPQFLQEDMTSKIVYNVILPPLGLDNRVVTYKVMKRSQNAVAIVNAGFVYKIDPSYRVISARIVFSGLQPGYTRGYKSEAHLIGKNLFSNDTLQAAVQILVTEIVVTKTPVEGSVDYRRKLAIGLFYKGLLSLCPSNILKSRYRSGAIKLHESRGVSSGKQIYTTDSSLYPVNQPIHKVEGLIQCAGEAPYSDDVPKIPRQVYAAFVLSTVGIGEIEHIDDTKALAVKGVIAFYTAKDIPGANTFTSGASGNTNDEELLCDGKVKFFNQPIGIIVAEDDHIAQMASSLVCVTYRNTRKPVIDVKEAKHLKDKTYLVKIINGSNQGEDVVSVIRGNNTEYGQYHFCYENIVCVSWPTEDGIAARAATQSTDSDQITSSRCLNIDQNRIDVENRRSGGAFGLKITRSLQVSAACNLVTYKLNRPCRFILPLRTTMRSVGKRFSASIDYEVGVNKKGDIQYINYTVYSDNGYIVNERIVEHTYDVYFNCYKQHLFNFKAYDTITDKASNSFCRSPGSLEAISTTEFILERIAYELNLDPLEVRLANLDGKYRQVLTDMVDKLKKDADYLNRKSQVSHYNSENRWKKRGIRFAMMKWNSKPPYYSDVTVSVLHGDGTVVIAYGGAEIGQGINTKMIQVCAYFLNISVDKIKVKGSHTTITPNSAPTVGSATSQTAAIGVQRACEDLLVKIAPVRRDLDDPSWEDLVEAAYAREIDLQGHGFVNTSDVHNFDVYAVALAEVEVDILTGEWSIIRVDLLEDVGRSINPLIDIGQIEGAFIMGVGYFTMEDLIYDYSGELLTERTWTYKILQALDIPIDFRVYFKPKPYRSDIVLGSKAVGEPATVMGVVVPFAMREAIASARSDAGKPTTEWFEIDGPHTVEKICLTSCTDIKEFKYY</sequence>
<keyword evidence="8 17" id="KW-0479">Metal-binding</keyword>
<evidence type="ECO:0000256" key="17">
    <source>
        <dbReference type="PIRSR" id="PIRSR000127-3"/>
    </source>
</evidence>
<dbReference type="PROSITE" id="PS51387">
    <property type="entry name" value="FAD_PCMH"/>
    <property type="match status" value="1"/>
</dbReference>
<dbReference type="AlphaFoldDB" id="A0AAV1J0A7"/>
<dbReference type="GO" id="GO:0005506">
    <property type="term" value="F:iron ion binding"/>
    <property type="evidence" value="ECO:0007669"/>
    <property type="project" value="InterPro"/>
</dbReference>
<evidence type="ECO:0000313" key="20">
    <source>
        <dbReference type="EMBL" id="CAK1542874.1"/>
    </source>
</evidence>
<feature type="binding site" evidence="17">
    <location>
        <position position="42"/>
    </location>
    <ligand>
        <name>[2Fe-2S] cluster</name>
        <dbReference type="ChEBI" id="CHEBI:190135"/>
        <label>1</label>
    </ligand>
</feature>
<proteinExistence type="inferred from homology"/>
<protein>
    <submittedName>
        <fullName evidence="20">Uncharacterized protein</fullName>
    </submittedName>
</protein>
<dbReference type="SMART" id="SM01092">
    <property type="entry name" value="CO_deh_flav_C"/>
    <property type="match status" value="1"/>
</dbReference>
<dbReference type="Pfam" id="PF02738">
    <property type="entry name" value="MoCoBD_1"/>
    <property type="match status" value="1"/>
</dbReference>
<keyword evidence="11 17" id="KW-0408">Iron</keyword>
<feature type="binding site" evidence="17">
    <location>
        <position position="47"/>
    </location>
    <ligand>
        <name>[2Fe-2S] cluster</name>
        <dbReference type="ChEBI" id="CHEBI:190135"/>
        <label>1</label>
    </ligand>
</feature>
<dbReference type="InterPro" id="IPR006058">
    <property type="entry name" value="2Fe2S_fd_BS"/>
</dbReference>
<dbReference type="Pfam" id="PF00941">
    <property type="entry name" value="FAD_binding_5"/>
    <property type="match status" value="1"/>
</dbReference>
<evidence type="ECO:0000256" key="6">
    <source>
        <dbReference type="ARBA" id="ARBA00022630"/>
    </source>
</evidence>
<dbReference type="InterPro" id="IPR046867">
    <property type="entry name" value="AldOxase/xan_DH_MoCoBD2"/>
</dbReference>
<dbReference type="Pfam" id="PF20256">
    <property type="entry name" value="MoCoBD_2"/>
    <property type="match status" value="1"/>
</dbReference>
<dbReference type="InterPro" id="IPR036884">
    <property type="entry name" value="2Fe-2S-bd_dom_sf"/>
</dbReference>
<feature type="binding site" evidence="17">
    <location>
        <position position="761"/>
    </location>
    <ligand>
        <name>Mo-molybdopterin</name>
        <dbReference type="ChEBI" id="CHEBI:71302"/>
    </ligand>
    <ligandPart>
        <name>Mo</name>
        <dbReference type="ChEBI" id="CHEBI:28685"/>
    </ligandPart>
</feature>
<feature type="binding site" evidence="17">
    <location>
        <position position="730"/>
    </location>
    <ligand>
        <name>Mo-molybdopterin</name>
        <dbReference type="ChEBI" id="CHEBI:71302"/>
    </ligand>
    <ligandPart>
        <name>Mo</name>
        <dbReference type="ChEBI" id="CHEBI:28685"/>
    </ligandPart>
</feature>
<dbReference type="SUPFAM" id="SSF47741">
    <property type="entry name" value="CO dehydrogenase ISP C-domain like"/>
    <property type="match status" value="1"/>
</dbReference>
<dbReference type="InterPro" id="IPR036318">
    <property type="entry name" value="FAD-bd_PCMH-like_sf"/>
</dbReference>
<dbReference type="EMBL" id="CAVLEF010000004">
    <property type="protein sequence ID" value="CAK1542874.1"/>
    <property type="molecule type" value="Genomic_DNA"/>
</dbReference>
<evidence type="ECO:0000256" key="2">
    <source>
        <dbReference type="ARBA" id="ARBA00004275"/>
    </source>
</evidence>
<dbReference type="Gene3D" id="3.30.390.50">
    <property type="entry name" value="CO dehydrogenase flavoprotein, C-terminal domain"/>
    <property type="match status" value="1"/>
</dbReference>
<feature type="binding site" evidence="17">
    <location>
        <position position="110"/>
    </location>
    <ligand>
        <name>[2Fe-2S] cluster</name>
        <dbReference type="ChEBI" id="CHEBI:190135"/>
        <label>2</label>
    </ligand>
</feature>
<evidence type="ECO:0000256" key="5">
    <source>
        <dbReference type="ARBA" id="ARBA00022505"/>
    </source>
</evidence>
<dbReference type="InterPro" id="IPR000674">
    <property type="entry name" value="Ald_Oxase/Xan_DH_a/b"/>
</dbReference>
<comment type="caution">
    <text evidence="20">The sequence shown here is derived from an EMBL/GenBank/DDBJ whole genome shotgun (WGS) entry which is preliminary data.</text>
</comment>
<dbReference type="InterPro" id="IPR016169">
    <property type="entry name" value="FAD-bd_PCMH_sub2"/>
</dbReference>
<comment type="cofactor">
    <cofactor evidence="17">
        <name>[2Fe-2S] cluster</name>
        <dbReference type="ChEBI" id="CHEBI:190135"/>
    </cofactor>
    <text evidence="17">Binds 2 [2Fe-2S] clusters.</text>
</comment>
<keyword evidence="13" id="KW-0576">Peroxisome</keyword>
<feature type="binding site" evidence="17">
    <location>
        <position position="143"/>
    </location>
    <ligand>
        <name>[2Fe-2S] cluster</name>
        <dbReference type="ChEBI" id="CHEBI:190135"/>
        <label>2</label>
    </ligand>
</feature>
<dbReference type="FunFam" id="3.30.465.10:FF:000013">
    <property type="entry name" value="Aldehyde oxidase"/>
    <property type="match status" value="1"/>
</dbReference>
<dbReference type="Gene3D" id="3.30.465.10">
    <property type="match status" value="1"/>
</dbReference>
<feature type="binding site" evidence="17">
    <location>
        <position position="141"/>
    </location>
    <ligand>
        <name>[2Fe-2S] cluster</name>
        <dbReference type="ChEBI" id="CHEBI:190135"/>
        <label>2</label>
    </ligand>
</feature>
<feature type="binding site" evidence="17">
    <location>
        <position position="67"/>
    </location>
    <ligand>
        <name>[2Fe-2S] cluster</name>
        <dbReference type="ChEBI" id="CHEBI:190135"/>
        <label>1</label>
    </ligand>
</feature>
<dbReference type="Gene3D" id="3.30.365.10">
    <property type="entry name" value="Aldehyde oxidase/xanthine dehydrogenase, molybdopterin binding domain"/>
    <property type="match status" value="4"/>
</dbReference>
<comment type="cofactor">
    <cofactor evidence="17">
        <name>Mo-molybdopterin</name>
        <dbReference type="ChEBI" id="CHEBI:71302"/>
    </cofactor>
    <text evidence="17">Binds 1 Mo-molybdopterin (Mo-MPT) cofactor per subunit.</text>
</comment>
<feature type="domain" description="FAD-binding PCMH-type" evidence="19">
    <location>
        <begin position="206"/>
        <end position="387"/>
    </location>
</feature>
<dbReference type="Gene3D" id="3.10.20.30">
    <property type="match status" value="1"/>
</dbReference>
<dbReference type="SUPFAM" id="SSF56003">
    <property type="entry name" value="Molybdenum cofactor-binding domain"/>
    <property type="match status" value="1"/>
</dbReference>
<dbReference type="PIRSF" id="PIRSF000127">
    <property type="entry name" value="Xanthine_DH"/>
    <property type="match status" value="1"/>
</dbReference>
<dbReference type="Pfam" id="PF01315">
    <property type="entry name" value="Ald_Xan_dh_C"/>
    <property type="match status" value="1"/>
</dbReference>
<comment type="similarity">
    <text evidence="3">Belongs to the xanthine dehydrogenase family.</text>
</comment>
<dbReference type="GO" id="GO:0005777">
    <property type="term" value="C:peroxisome"/>
    <property type="evidence" value="ECO:0007669"/>
    <property type="project" value="UniProtKB-SubCell"/>
</dbReference>
<evidence type="ECO:0000313" key="21">
    <source>
        <dbReference type="Proteomes" id="UP001497472"/>
    </source>
</evidence>
<comment type="subunit">
    <text evidence="4">Homodimer.</text>
</comment>
<evidence type="ECO:0000256" key="12">
    <source>
        <dbReference type="ARBA" id="ARBA00023014"/>
    </source>
</evidence>
<feature type="binding site" evidence="17">
    <location>
        <position position="50"/>
    </location>
    <ligand>
        <name>[2Fe-2S] cluster</name>
        <dbReference type="ChEBI" id="CHEBI:190135"/>
        <label>1</label>
    </ligand>
</feature>
<gene>
    <name evidence="20" type="ORF">LNINA_LOCUS2722</name>
</gene>
<dbReference type="InterPro" id="IPR001041">
    <property type="entry name" value="2Fe-2S_ferredoxin-type"/>
</dbReference>
<dbReference type="GO" id="GO:0051537">
    <property type="term" value="F:2 iron, 2 sulfur cluster binding"/>
    <property type="evidence" value="ECO:0007669"/>
    <property type="project" value="UniProtKB-KW"/>
</dbReference>
<dbReference type="SUPFAM" id="SSF54665">
    <property type="entry name" value="CO dehydrogenase molybdoprotein N-domain-like"/>
    <property type="match status" value="1"/>
</dbReference>
<dbReference type="InterPro" id="IPR008274">
    <property type="entry name" value="AldOxase/xan_DH_MoCoBD1"/>
</dbReference>
<accession>A0AAV1J0A7</accession>
<dbReference type="Pfam" id="PF01799">
    <property type="entry name" value="Fer2_2"/>
    <property type="match status" value="1"/>
</dbReference>
<dbReference type="PROSITE" id="PS00197">
    <property type="entry name" value="2FE2S_FER_1"/>
    <property type="match status" value="1"/>
</dbReference>
<evidence type="ECO:0000256" key="11">
    <source>
        <dbReference type="ARBA" id="ARBA00023004"/>
    </source>
</evidence>
<dbReference type="FunFam" id="3.30.365.10:FF:000002">
    <property type="entry name" value="Xanthine dehydrogenase oxidase"/>
    <property type="match status" value="1"/>
</dbReference>
<dbReference type="InterPro" id="IPR002888">
    <property type="entry name" value="2Fe-2S-bd"/>
</dbReference>
<dbReference type="InterPro" id="IPR002346">
    <property type="entry name" value="Mopterin_DH_FAD-bd"/>
</dbReference>
<dbReference type="InterPro" id="IPR005107">
    <property type="entry name" value="CO_DH_flav_C"/>
</dbReference>
<evidence type="ECO:0000256" key="7">
    <source>
        <dbReference type="ARBA" id="ARBA00022714"/>
    </source>
</evidence>
<keyword evidence="5 17" id="KW-0500">Molybdenum</keyword>
<comment type="cofactor">
    <cofactor evidence="1 16">
        <name>FAD</name>
        <dbReference type="ChEBI" id="CHEBI:57692"/>
    </cofactor>
</comment>
<dbReference type="InterPro" id="IPR016166">
    <property type="entry name" value="FAD-bd_PCMH"/>
</dbReference>
<comment type="cofactor">
    <cofactor evidence="14">
        <name>[2Fe-2S] cluster</name>
        <dbReference type="ChEBI" id="CHEBI:190135"/>
    </cofactor>
</comment>
<dbReference type="GO" id="GO:0071949">
    <property type="term" value="F:FAD binding"/>
    <property type="evidence" value="ECO:0007669"/>
    <property type="project" value="InterPro"/>
</dbReference>
<feature type="binding site" evidence="16">
    <location>
        <position position="395"/>
    </location>
    <ligand>
        <name>FAD</name>
        <dbReference type="ChEBI" id="CHEBI:57692"/>
    </ligand>
</feature>
<keyword evidence="7 17" id="KW-0001">2Fe-2S</keyword>
<dbReference type="Pfam" id="PF03450">
    <property type="entry name" value="CO_deh_flav_C"/>
    <property type="match status" value="1"/>
</dbReference>
<evidence type="ECO:0000259" key="18">
    <source>
        <dbReference type="PROSITE" id="PS51085"/>
    </source>
</evidence>
<dbReference type="GO" id="GO:0016491">
    <property type="term" value="F:oxidoreductase activity"/>
    <property type="evidence" value="ECO:0007669"/>
    <property type="project" value="UniProtKB-KW"/>
</dbReference>
<feature type="binding site" evidence="17">
    <location>
        <position position="873"/>
    </location>
    <ligand>
        <name>Mo-molybdopterin</name>
        <dbReference type="ChEBI" id="CHEBI:71302"/>
    </ligand>
    <ligandPart>
        <name>Mo</name>
        <dbReference type="ChEBI" id="CHEBI:28685"/>
    </ligandPart>
</feature>
<dbReference type="SUPFAM" id="SSF56176">
    <property type="entry name" value="FAD-binding/transporter-associated domain-like"/>
    <property type="match status" value="1"/>
</dbReference>
<keyword evidence="9 16" id="KW-0274">FAD</keyword>
<evidence type="ECO:0000259" key="19">
    <source>
        <dbReference type="PROSITE" id="PS51387"/>
    </source>
</evidence>
<dbReference type="FunFam" id="3.90.1170.50:FF:000003">
    <property type="entry name" value="Aldehyde oxidase"/>
    <property type="match status" value="1"/>
</dbReference>
<feature type="domain" description="2Fe-2S ferredoxin-type" evidence="18">
    <location>
        <begin position="2"/>
        <end position="85"/>
    </location>
</feature>
<keyword evidence="12 17" id="KW-0411">Iron-sulfur</keyword>
<dbReference type="PANTHER" id="PTHR11908:SF132">
    <property type="entry name" value="ALDEHYDE OXIDASE 1-RELATED"/>
    <property type="match status" value="1"/>
</dbReference>
<dbReference type="InterPro" id="IPR036010">
    <property type="entry name" value="2Fe-2S_ferredoxin-like_sf"/>
</dbReference>
<dbReference type="Gene3D" id="1.10.150.120">
    <property type="entry name" value="[2Fe-2S]-binding domain"/>
    <property type="match status" value="1"/>
</dbReference>
<evidence type="ECO:0000256" key="10">
    <source>
        <dbReference type="ARBA" id="ARBA00023002"/>
    </source>
</evidence>
<dbReference type="PROSITE" id="PS51085">
    <property type="entry name" value="2FE2S_FER_2"/>
    <property type="match status" value="1"/>
</dbReference>
<name>A0AAV1J0A7_9NEOP</name>
<dbReference type="SUPFAM" id="SSF55447">
    <property type="entry name" value="CO dehydrogenase flavoprotein C-terminal domain-like"/>
    <property type="match status" value="1"/>
</dbReference>
<dbReference type="PANTHER" id="PTHR11908">
    <property type="entry name" value="XANTHINE DEHYDROGENASE"/>
    <property type="match status" value="1"/>
</dbReference>